<dbReference type="InterPro" id="IPR055356">
    <property type="entry name" value="ZP-N"/>
</dbReference>
<dbReference type="Pfam" id="PF00100">
    <property type="entry name" value="Zona_pellucida"/>
    <property type="match status" value="2"/>
</dbReference>
<dbReference type="Proteomes" id="UP000275408">
    <property type="component" value="Unassembled WGS sequence"/>
</dbReference>
<evidence type="ECO:0000256" key="2">
    <source>
        <dbReference type="ARBA" id="ARBA00022729"/>
    </source>
</evidence>
<evidence type="ECO:0000313" key="12">
    <source>
        <dbReference type="Proteomes" id="UP000275408"/>
    </source>
</evidence>
<dbReference type="InterPro" id="IPR042235">
    <property type="entry name" value="ZP-C_dom"/>
</dbReference>
<dbReference type="SMART" id="SM00181">
    <property type="entry name" value="EGF"/>
    <property type="match status" value="2"/>
</dbReference>
<keyword evidence="4 6" id="KW-1015">Disulfide bond</keyword>
<dbReference type="Pfam" id="PF00008">
    <property type="entry name" value="EGF"/>
    <property type="match status" value="1"/>
</dbReference>
<dbReference type="InterPro" id="IPR048290">
    <property type="entry name" value="ZP_chr"/>
</dbReference>
<name>A0A3M6UXV4_POCDA</name>
<organism evidence="11 12">
    <name type="scientific">Pocillopora damicornis</name>
    <name type="common">Cauliflower coral</name>
    <name type="synonym">Millepora damicornis</name>
    <dbReference type="NCBI Taxonomy" id="46731"/>
    <lineage>
        <taxon>Eukaryota</taxon>
        <taxon>Metazoa</taxon>
        <taxon>Cnidaria</taxon>
        <taxon>Anthozoa</taxon>
        <taxon>Hexacorallia</taxon>
        <taxon>Scleractinia</taxon>
        <taxon>Astrocoeniina</taxon>
        <taxon>Pocilloporidae</taxon>
        <taxon>Pocillopora</taxon>
    </lineage>
</organism>
<dbReference type="SUPFAM" id="SSF57196">
    <property type="entry name" value="EGF/Laminin"/>
    <property type="match status" value="2"/>
</dbReference>
<evidence type="ECO:0008006" key="13">
    <source>
        <dbReference type="Google" id="ProtNLM"/>
    </source>
</evidence>
<dbReference type="Pfam" id="PF23344">
    <property type="entry name" value="ZP-N"/>
    <property type="match status" value="2"/>
</dbReference>
<evidence type="ECO:0000313" key="11">
    <source>
        <dbReference type="EMBL" id="RMX58450.1"/>
    </source>
</evidence>
<gene>
    <name evidence="11" type="ORF">pdam_00022055</name>
</gene>
<feature type="region of interest" description="Disordered" evidence="7">
    <location>
        <begin position="706"/>
        <end position="730"/>
    </location>
</feature>
<dbReference type="InterPro" id="IPR001881">
    <property type="entry name" value="EGF-like_Ca-bd_dom"/>
</dbReference>
<dbReference type="EMBL" id="RCHS01000513">
    <property type="protein sequence ID" value="RMX58450.1"/>
    <property type="molecule type" value="Genomic_DNA"/>
</dbReference>
<keyword evidence="1 6" id="KW-0245">EGF-like domain</keyword>
<dbReference type="SMART" id="SM00241">
    <property type="entry name" value="ZP"/>
    <property type="match status" value="2"/>
</dbReference>
<evidence type="ECO:0000256" key="1">
    <source>
        <dbReference type="ARBA" id="ARBA00022536"/>
    </source>
</evidence>
<dbReference type="PROSITE" id="PS51034">
    <property type="entry name" value="ZP_2"/>
    <property type="match status" value="2"/>
</dbReference>
<sequence length="730" mass="81311">MRVVAVITLIFGCTNLVNGYVESLDGPTATEMGQNSDFLHGKTFIEDESSGVPPIIPCIPNPCKRGAKCLPIPENDFTCKCPAGTTGKTCNKDVDECANNNGGCSHDCSNTDGSYECLCPDAELSLADDKHTCEAQGVTVDCRQNDMSISIPKPILKGMDKEHLRLLDPKCGATETKTHFGLKTPLTGCGTKRRHTKAAIVYSNKVLEIPLKKSDLITRVREIEIPFSCYYSNSRLATAVGLKPNNRKLVFMEKGKGKFTVVLEIFHSQGFTTAYESDDFPISLKLRQSMFVQGRVDSKDKKLSILLKKCFATPTANENDATKHDIISDGCAVDDTVQQLRSPVGKSRFSLEAFQFVKQPFVFIHCHVVICNASDLKSRCARGCESGGRVRRELGEQKEYSLAQGPITLDYQNAYEQEDEKNTNDKPAKEAQGITVYCRQNDMSITIPKPILKGVDKEHLRLLDPSCKATETPKYFSLQTPLTGCKSSRRSSKSAIVYSNTVLEIPLKNSDIITRIREIEIPFSCYYSNSEIAAAVGFKPKSRKLVFLEKGKGNFTVLLEFYHSKRYIKPYGPKDFPIPYKLRQQMYLQGKVDSKDKRLSIMFENCVAIPTPDEKNAVGLQILSNGCAVDDTVRFHPAPTGYSRFSMEAFQFVKHPFVFIHCHVVICDASDSQSRCARGCVPSPRRERRGIEEKRVYSLVQGPLTIDDSSEEFEPSNDETAQNPPEIEGE</sequence>
<feature type="domain" description="ZP" evidence="10">
    <location>
        <begin position="437"/>
        <end position="683"/>
    </location>
</feature>
<reference evidence="11 12" key="1">
    <citation type="journal article" date="2018" name="Sci. Rep.">
        <title>Comparative analysis of the Pocillopora damicornis genome highlights role of immune system in coral evolution.</title>
        <authorList>
            <person name="Cunning R."/>
            <person name="Bay R.A."/>
            <person name="Gillette P."/>
            <person name="Baker A.C."/>
            <person name="Traylor-Knowles N."/>
        </authorList>
    </citation>
    <scope>NUCLEOTIDE SEQUENCE [LARGE SCALE GENOMIC DNA]</scope>
    <source>
        <strain evidence="11">RSMAS</strain>
        <tissue evidence="11">Whole animal</tissue>
    </source>
</reference>
<keyword evidence="5" id="KW-0325">Glycoprotein</keyword>
<evidence type="ECO:0000256" key="4">
    <source>
        <dbReference type="ARBA" id="ARBA00023157"/>
    </source>
</evidence>
<feature type="signal peptide" evidence="8">
    <location>
        <begin position="1"/>
        <end position="19"/>
    </location>
</feature>
<dbReference type="STRING" id="46731.A0A3M6UXV4"/>
<dbReference type="InterPro" id="IPR055355">
    <property type="entry name" value="ZP-C"/>
</dbReference>
<evidence type="ECO:0000259" key="9">
    <source>
        <dbReference type="PROSITE" id="PS50026"/>
    </source>
</evidence>
<dbReference type="PROSITE" id="PS01187">
    <property type="entry name" value="EGF_CA"/>
    <property type="match status" value="1"/>
</dbReference>
<dbReference type="PROSITE" id="PS50026">
    <property type="entry name" value="EGF_3"/>
    <property type="match status" value="1"/>
</dbReference>
<dbReference type="PANTHER" id="PTHR14002:SF43">
    <property type="entry name" value="DELTA-LIKE PROTEIN"/>
    <property type="match status" value="1"/>
</dbReference>
<keyword evidence="2 8" id="KW-0732">Signal</keyword>
<evidence type="ECO:0000259" key="10">
    <source>
        <dbReference type="PROSITE" id="PS51034"/>
    </source>
</evidence>
<dbReference type="CDD" id="cd00054">
    <property type="entry name" value="EGF_CA"/>
    <property type="match status" value="1"/>
</dbReference>
<dbReference type="InterPro" id="IPR001507">
    <property type="entry name" value="ZP_dom"/>
</dbReference>
<dbReference type="Gene3D" id="2.10.25.10">
    <property type="entry name" value="Laminin"/>
    <property type="match status" value="2"/>
</dbReference>
<dbReference type="PROSITE" id="PS00022">
    <property type="entry name" value="EGF_1"/>
    <property type="match status" value="1"/>
</dbReference>
<evidence type="ECO:0000256" key="7">
    <source>
        <dbReference type="SAM" id="MobiDB-lite"/>
    </source>
</evidence>
<evidence type="ECO:0000256" key="3">
    <source>
        <dbReference type="ARBA" id="ARBA00022737"/>
    </source>
</evidence>
<accession>A0A3M6UXV4</accession>
<dbReference type="AlphaFoldDB" id="A0A3M6UXV4"/>
<evidence type="ECO:0000256" key="6">
    <source>
        <dbReference type="PROSITE-ProRule" id="PRU00076"/>
    </source>
</evidence>
<dbReference type="GO" id="GO:0005509">
    <property type="term" value="F:calcium ion binding"/>
    <property type="evidence" value="ECO:0007669"/>
    <property type="project" value="InterPro"/>
</dbReference>
<feature type="disulfide bond" evidence="6">
    <location>
        <begin position="81"/>
        <end position="90"/>
    </location>
</feature>
<dbReference type="Gene3D" id="2.60.40.3210">
    <property type="entry name" value="Zona pellucida, ZP-N domain"/>
    <property type="match status" value="2"/>
</dbReference>
<dbReference type="Gene3D" id="2.60.40.4100">
    <property type="entry name" value="Zona pellucida, ZP-C domain"/>
    <property type="match status" value="2"/>
</dbReference>
<comment type="caution">
    <text evidence="6">Lacks conserved residue(s) required for the propagation of feature annotation.</text>
</comment>
<keyword evidence="3" id="KW-0677">Repeat</keyword>
<evidence type="ECO:0000256" key="5">
    <source>
        <dbReference type="ARBA" id="ARBA00023180"/>
    </source>
</evidence>
<evidence type="ECO:0000256" key="8">
    <source>
        <dbReference type="SAM" id="SignalP"/>
    </source>
</evidence>
<protein>
    <recommendedName>
        <fullName evidence="13">ZP domain-containing protein</fullName>
    </recommendedName>
</protein>
<keyword evidence="12" id="KW-1185">Reference proteome</keyword>
<proteinExistence type="predicted"/>
<feature type="chain" id="PRO_5018134693" description="ZP domain-containing protein" evidence="8">
    <location>
        <begin position="20"/>
        <end position="730"/>
    </location>
</feature>
<feature type="domain" description="EGF-like" evidence="9">
    <location>
        <begin position="54"/>
        <end position="91"/>
    </location>
</feature>
<dbReference type="PANTHER" id="PTHR14002">
    <property type="entry name" value="ENDOGLIN/TGF-BETA RECEPTOR TYPE III"/>
    <property type="match status" value="1"/>
</dbReference>
<dbReference type="PRINTS" id="PR00023">
    <property type="entry name" value="ZPELLUCIDA"/>
</dbReference>
<feature type="compositionally biased region" description="Acidic residues" evidence="7">
    <location>
        <begin position="708"/>
        <end position="717"/>
    </location>
</feature>
<comment type="caution">
    <text evidence="11">The sequence shown here is derived from an EMBL/GenBank/DDBJ whole genome shotgun (WGS) entry which is preliminary data.</text>
</comment>
<dbReference type="SMART" id="SM00179">
    <property type="entry name" value="EGF_CA"/>
    <property type="match status" value="2"/>
</dbReference>
<feature type="domain" description="ZP" evidence="10">
    <location>
        <begin position="141"/>
        <end position="387"/>
    </location>
</feature>
<dbReference type="InterPro" id="IPR018097">
    <property type="entry name" value="EGF_Ca-bd_CS"/>
</dbReference>
<dbReference type="InterPro" id="IPR000742">
    <property type="entry name" value="EGF"/>
</dbReference>
<dbReference type="FunFam" id="2.10.25.10:FF:000095">
    <property type="entry name" value="Notch, isoform B"/>
    <property type="match status" value="1"/>
</dbReference>
<dbReference type="OrthoDB" id="5961661at2759"/>